<dbReference type="PROSITE" id="PS50222">
    <property type="entry name" value="EF_HAND_2"/>
    <property type="match status" value="1"/>
</dbReference>
<dbReference type="SUPFAM" id="SSF47473">
    <property type="entry name" value="EF-hand"/>
    <property type="match status" value="1"/>
</dbReference>
<dbReference type="Gene3D" id="1.10.238.10">
    <property type="entry name" value="EF-hand"/>
    <property type="match status" value="1"/>
</dbReference>
<name>Q5BQW4_SCHJA</name>
<organism evidence="2">
    <name type="scientific">Schistosoma japonicum</name>
    <name type="common">Blood fluke</name>
    <dbReference type="NCBI Taxonomy" id="6182"/>
    <lineage>
        <taxon>Eukaryota</taxon>
        <taxon>Metazoa</taxon>
        <taxon>Spiralia</taxon>
        <taxon>Lophotrochozoa</taxon>
        <taxon>Platyhelminthes</taxon>
        <taxon>Trematoda</taxon>
        <taxon>Digenea</taxon>
        <taxon>Strigeidida</taxon>
        <taxon>Schistosomatoidea</taxon>
        <taxon>Schistosomatidae</taxon>
        <taxon>Schistosoma</taxon>
    </lineage>
</organism>
<dbReference type="GO" id="GO:0005509">
    <property type="term" value="F:calcium ion binding"/>
    <property type="evidence" value="ECO:0007669"/>
    <property type="project" value="InterPro"/>
</dbReference>
<protein>
    <submittedName>
        <fullName evidence="2">SJCHGC09785 protein</fullName>
    </submittedName>
</protein>
<dbReference type="InterPro" id="IPR011992">
    <property type="entry name" value="EF-hand-dom_pair"/>
</dbReference>
<reference evidence="2" key="2">
    <citation type="journal article" date="2006" name="PLoS Pathog.">
        <title>New perspectives on host-parasite interplay by comparative transcriptomic and proteomic analyses of Schistosoma japonicum.</title>
        <authorList>
            <person name="Liu F."/>
            <person name="Lu J."/>
            <person name="Hu W."/>
            <person name="Wang S.Y."/>
            <person name="Cui S.J."/>
            <person name="Chi M."/>
            <person name="Yan Q."/>
            <person name="Wang X.R."/>
            <person name="Song H.D."/>
            <person name="Xu X.N."/>
            <person name="Wang J.J."/>
            <person name="Zhang X.L."/>
            <person name="Zhang X."/>
            <person name="Wang Z.Q."/>
            <person name="Xue C.L."/>
            <person name="Brindley P.J."/>
            <person name="McManus D.P."/>
            <person name="Yang P.Y."/>
            <person name="Feng Z."/>
            <person name="Chen Z."/>
            <person name="Han Z.G."/>
        </authorList>
    </citation>
    <scope>NUCLEOTIDE SEQUENCE</scope>
</reference>
<reference evidence="2" key="1">
    <citation type="submission" date="2005-01" db="EMBL/GenBank/DDBJ databases">
        <authorList>
            <person name="Han Z."/>
        </authorList>
    </citation>
    <scope>NUCLEOTIDE SEQUENCE</scope>
</reference>
<sequence>MEEVEVKEMFCMIDRKQRGKINHRQLRAFLKKHDAKFSRKSVKNYIKSIDSDGDVKSLEGSMCLHPLCVFTASNLTGTLSRYKMNYPSYYQSFNT</sequence>
<accession>Q5BQW4</accession>
<evidence type="ECO:0000259" key="1">
    <source>
        <dbReference type="PROSITE" id="PS50222"/>
    </source>
</evidence>
<feature type="domain" description="EF-hand" evidence="1">
    <location>
        <begin position="1"/>
        <end position="36"/>
    </location>
</feature>
<dbReference type="EMBL" id="AY915851">
    <property type="protein sequence ID" value="AAX31072.1"/>
    <property type="molecule type" value="mRNA"/>
</dbReference>
<dbReference type="InterPro" id="IPR002048">
    <property type="entry name" value="EF_hand_dom"/>
</dbReference>
<dbReference type="Pfam" id="PF13499">
    <property type="entry name" value="EF-hand_7"/>
    <property type="match status" value="1"/>
</dbReference>
<evidence type="ECO:0000313" key="2">
    <source>
        <dbReference type="EMBL" id="AAX31072.1"/>
    </source>
</evidence>
<dbReference type="AlphaFoldDB" id="Q5BQW4"/>
<proteinExistence type="evidence at transcript level"/>